<dbReference type="PROSITE" id="PS51352">
    <property type="entry name" value="THIOREDOXIN_2"/>
    <property type="match status" value="1"/>
</dbReference>
<dbReference type="GO" id="GO:0003756">
    <property type="term" value="F:protein disulfide isomerase activity"/>
    <property type="evidence" value="ECO:0007669"/>
    <property type="project" value="TreeGrafter"/>
</dbReference>
<evidence type="ECO:0000256" key="4">
    <source>
        <dbReference type="ARBA" id="ARBA00023284"/>
    </source>
</evidence>
<evidence type="ECO:0000256" key="1">
    <source>
        <dbReference type="ARBA" id="ARBA00006347"/>
    </source>
</evidence>
<evidence type="ECO:0000259" key="7">
    <source>
        <dbReference type="PROSITE" id="PS51352"/>
    </source>
</evidence>
<evidence type="ECO:0000256" key="3">
    <source>
        <dbReference type="ARBA" id="ARBA00023157"/>
    </source>
</evidence>
<protein>
    <recommendedName>
        <fullName evidence="7">Thioredoxin domain-containing protein</fullName>
    </recommendedName>
</protein>
<feature type="chain" id="PRO_5041251051" description="Thioredoxin domain-containing protein" evidence="6">
    <location>
        <begin position="29"/>
        <end position="455"/>
    </location>
</feature>
<comment type="caution">
    <text evidence="8">The sequence shown here is derived from an EMBL/GenBank/DDBJ whole genome shotgun (WGS) entry which is preliminary data.</text>
</comment>
<keyword evidence="9" id="KW-1185">Reference proteome</keyword>
<dbReference type="InterPro" id="IPR036249">
    <property type="entry name" value="Thioredoxin-like_sf"/>
</dbReference>
<dbReference type="GO" id="GO:0006457">
    <property type="term" value="P:protein folding"/>
    <property type="evidence" value="ECO:0007669"/>
    <property type="project" value="TreeGrafter"/>
</dbReference>
<gene>
    <name evidence="8" type="ORF">KI387_042571</name>
</gene>
<dbReference type="EMBL" id="JAHRHJ020003211">
    <property type="protein sequence ID" value="KAH9292242.1"/>
    <property type="molecule type" value="Genomic_DNA"/>
</dbReference>
<keyword evidence="5" id="KW-0812">Transmembrane</keyword>
<comment type="similarity">
    <text evidence="1">Belongs to the protein disulfide isomerase family.</text>
</comment>
<dbReference type="Proteomes" id="UP000824469">
    <property type="component" value="Unassembled WGS sequence"/>
</dbReference>
<keyword evidence="2 6" id="KW-0732">Signal</keyword>
<name>A0AA38F8G7_TAXCH</name>
<dbReference type="GO" id="GO:0034976">
    <property type="term" value="P:response to endoplasmic reticulum stress"/>
    <property type="evidence" value="ECO:0007669"/>
    <property type="project" value="TreeGrafter"/>
</dbReference>
<dbReference type="PROSITE" id="PS00194">
    <property type="entry name" value="THIOREDOXIN_1"/>
    <property type="match status" value="1"/>
</dbReference>
<evidence type="ECO:0000256" key="5">
    <source>
        <dbReference type="SAM" id="Phobius"/>
    </source>
</evidence>
<dbReference type="Pfam" id="PF00085">
    <property type="entry name" value="Thioredoxin"/>
    <property type="match status" value="1"/>
</dbReference>
<evidence type="ECO:0000313" key="8">
    <source>
        <dbReference type="EMBL" id="KAH9292242.1"/>
    </source>
</evidence>
<accession>A0AA38F8G7</accession>
<keyword evidence="5" id="KW-0472">Membrane</keyword>
<dbReference type="InterPro" id="IPR013766">
    <property type="entry name" value="Thioredoxin_domain"/>
</dbReference>
<sequence>MKKTSVLPSRTGLAFVLTWIVLSLHVGCDEEQRFGVGNKGGRVIELDDTNFDSAISTFDYILVDFYAPWCGHCQRLSPQLDSAAPLLADGDKPIVLAKINADKFTGIASKYEVSAYPTLKFFINGFPTDYTGPRKAELLIPYLKKFAAPEVSILKSNHEVQEFIEGSEKIFPIFIGFDIKESLLVSLAKQYKKRAWFAVAEEFSDEVMVEYHFDKKPALLALRPEYREKDIFYGPFEGGYLEEFIQQNLLPLCVPIRYDTLKLLKEYARPIVLTIMKDEREDESLQLIGTLKDAAFDNRDLIFAYVGLEQWEEFVDTFNVGKKTKFPKIIVWNGDSEYLSVVGSETSSVENLESEITGFLEGYRKGKTVKQSIKEPSFSDFLKSFISIGSVCVIVFVIAILVVVWNMSISENEERTKMEILREGRLAEGMQFSDAMELNLENTENSESKRRQKED</sequence>
<dbReference type="PANTHER" id="PTHR18929:SF218">
    <property type="entry name" value="PROTEIN DISULFIDE-ISOMERASE 5-2"/>
    <property type="match status" value="1"/>
</dbReference>
<keyword evidence="5" id="KW-1133">Transmembrane helix</keyword>
<feature type="transmembrane region" description="Helical" evidence="5">
    <location>
        <begin position="385"/>
        <end position="408"/>
    </location>
</feature>
<evidence type="ECO:0000256" key="2">
    <source>
        <dbReference type="ARBA" id="ARBA00022729"/>
    </source>
</evidence>
<proteinExistence type="inferred from homology"/>
<evidence type="ECO:0000256" key="6">
    <source>
        <dbReference type="SAM" id="SignalP"/>
    </source>
</evidence>
<feature type="signal peptide" evidence="6">
    <location>
        <begin position="1"/>
        <end position="28"/>
    </location>
</feature>
<organism evidence="8 9">
    <name type="scientific">Taxus chinensis</name>
    <name type="common">Chinese yew</name>
    <name type="synonym">Taxus wallichiana var. chinensis</name>
    <dbReference type="NCBI Taxonomy" id="29808"/>
    <lineage>
        <taxon>Eukaryota</taxon>
        <taxon>Viridiplantae</taxon>
        <taxon>Streptophyta</taxon>
        <taxon>Embryophyta</taxon>
        <taxon>Tracheophyta</taxon>
        <taxon>Spermatophyta</taxon>
        <taxon>Pinopsida</taxon>
        <taxon>Pinidae</taxon>
        <taxon>Conifers II</taxon>
        <taxon>Cupressales</taxon>
        <taxon>Taxaceae</taxon>
        <taxon>Taxus</taxon>
    </lineage>
</organism>
<dbReference type="Gene3D" id="3.40.30.10">
    <property type="entry name" value="Glutaredoxin"/>
    <property type="match status" value="2"/>
</dbReference>
<dbReference type="PANTHER" id="PTHR18929">
    <property type="entry name" value="PROTEIN DISULFIDE ISOMERASE"/>
    <property type="match status" value="1"/>
</dbReference>
<dbReference type="OMA" id="GIEMRNM"/>
<feature type="domain" description="Thioredoxin" evidence="7">
    <location>
        <begin position="6"/>
        <end position="148"/>
    </location>
</feature>
<reference evidence="8 9" key="1">
    <citation type="journal article" date="2021" name="Nat. Plants">
        <title>The Taxus genome provides insights into paclitaxel biosynthesis.</title>
        <authorList>
            <person name="Xiong X."/>
            <person name="Gou J."/>
            <person name="Liao Q."/>
            <person name="Li Y."/>
            <person name="Zhou Q."/>
            <person name="Bi G."/>
            <person name="Li C."/>
            <person name="Du R."/>
            <person name="Wang X."/>
            <person name="Sun T."/>
            <person name="Guo L."/>
            <person name="Liang H."/>
            <person name="Lu P."/>
            <person name="Wu Y."/>
            <person name="Zhang Z."/>
            <person name="Ro D.K."/>
            <person name="Shang Y."/>
            <person name="Huang S."/>
            <person name="Yan J."/>
        </authorList>
    </citation>
    <scope>NUCLEOTIDE SEQUENCE [LARGE SCALE GENOMIC DNA]</scope>
    <source>
        <strain evidence="8">Ta-2019</strain>
    </source>
</reference>
<dbReference type="InterPro" id="IPR017937">
    <property type="entry name" value="Thioredoxin_CS"/>
</dbReference>
<dbReference type="FunFam" id="3.40.30.10:FF:000107">
    <property type="entry name" value="Protein disulfide-isomerase 5-2"/>
    <property type="match status" value="1"/>
</dbReference>
<dbReference type="Pfam" id="PF13848">
    <property type="entry name" value="Thioredoxin_6"/>
    <property type="match status" value="1"/>
</dbReference>
<dbReference type="CDD" id="cd02961">
    <property type="entry name" value="PDI_a_family"/>
    <property type="match status" value="1"/>
</dbReference>
<dbReference type="AlphaFoldDB" id="A0AA38F8G7"/>
<keyword evidence="4" id="KW-0676">Redox-active center</keyword>
<dbReference type="PRINTS" id="PR00421">
    <property type="entry name" value="THIOREDOXIN"/>
</dbReference>
<dbReference type="GO" id="GO:0005783">
    <property type="term" value="C:endoplasmic reticulum"/>
    <property type="evidence" value="ECO:0007669"/>
    <property type="project" value="TreeGrafter"/>
</dbReference>
<evidence type="ECO:0000313" key="9">
    <source>
        <dbReference type="Proteomes" id="UP000824469"/>
    </source>
</evidence>
<dbReference type="SUPFAM" id="SSF52833">
    <property type="entry name" value="Thioredoxin-like"/>
    <property type="match status" value="1"/>
</dbReference>
<keyword evidence="3" id="KW-1015">Disulfide bond</keyword>